<dbReference type="GO" id="GO:0042597">
    <property type="term" value="C:periplasmic space"/>
    <property type="evidence" value="ECO:0007669"/>
    <property type="project" value="InterPro"/>
</dbReference>
<dbReference type="Proteomes" id="UP000190135">
    <property type="component" value="Unassembled WGS sequence"/>
</dbReference>
<feature type="chain" id="PRO_5012052320" evidence="4">
    <location>
        <begin position="26"/>
        <end position="725"/>
    </location>
</feature>
<accession>A0A1T4T640</accession>
<dbReference type="Pfam" id="PF01464">
    <property type="entry name" value="SLT"/>
    <property type="match status" value="1"/>
</dbReference>
<dbReference type="InterPro" id="IPR008258">
    <property type="entry name" value="Transglycosylase_SLT_dom_1"/>
</dbReference>
<evidence type="ECO:0000313" key="7">
    <source>
        <dbReference type="Proteomes" id="UP000190135"/>
    </source>
</evidence>
<dbReference type="GO" id="GO:0008933">
    <property type="term" value="F:peptidoglycan lytic transglycosylase activity"/>
    <property type="evidence" value="ECO:0007669"/>
    <property type="project" value="InterPro"/>
</dbReference>
<dbReference type="GO" id="GO:0004553">
    <property type="term" value="F:hydrolase activity, hydrolyzing O-glycosyl compounds"/>
    <property type="evidence" value="ECO:0007669"/>
    <property type="project" value="InterPro"/>
</dbReference>
<evidence type="ECO:0000256" key="3">
    <source>
        <dbReference type="ARBA" id="ARBA00022729"/>
    </source>
</evidence>
<dbReference type="PANTHER" id="PTHR37423:SF2">
    <property type="entry name" value="MEMBRANE-BOUND LYTIC MUREIN TRANSGLYCOSYLASE C"/>
    <property type="match status" value="1"/>
</dbReference>
<evidence type="ECO:0000313" key="6">
    <source>
        <dbReference type="EMBL" id="SKA35965.1"/>
    </source>
</evidence>
<name>A0A1T4T640_9HYPH</name>
<reference evidence="7" key="1">
    <citation type="submission" date="2017-02" db="EMBL/GenBank/DDBJ databases">
        <authorList>
            <person name="Varghese N."/>
            <person name="Submissions S."/>
        </authorList>
    </citation>
    <scope>NUCLEOTIDE SEQUENCE [LARGE SCALE GENOMIC DNA]</scope>
    <source>
        <strain evidence="7">USBA 369</strain>
    </source>
</reference>
<dbReference type="STRING" id="1365950.SAMN05428963_12013"/>
<evidence type="ECO:0000259" key="5">
    <source>
        <dbReference type="Pfam" id="PF01464"/>
    </source>
</evidence>
<proteinExistence type="inferred from homology"/>
<feature type="domain" description="Transglycosylase SLT" evidence="5">
    <location>
        <begin position="571"/>
        <end position="671"/>
    </location>
</feature>
<dbReference type="InterPro" id="IPR023346">
    <property type="entry name" value="Lysozyme-like_dom_sf"/>
</dbReference>
<protein>
    <submittedName>
        <fullName evidence="6">Soluble lytic murein transglycosylase</fullName>
    </submittedName>
</protein>
<evidence type="ECO:0000256" key="2">
    <source>
        <dbReference type="ARBA" id="ARBA00009387"/>
    </source>
</evidence>
<dbReference type="SUPFAM" id="SSF53955">
    <property type="entry name" value="Lysozyme-like"/>
    <property type="match status" value="1"/>
</dbReference>
<dbReference type="SUPFAM" id="SSF48435">
    <property type="entry name" value="Bacterial muramidases"/>
    <property type="match status" value="1"/>
</dbReference>
<dbReference type="Gene3D" id="1.10.530.10">
    <property type="match status" value="1"/>
</dbReference>
<dbReference type="GO" id="GO:0016020">
    <property type="term" value="C:membrane"/>
    <property type="evidence" value="ECO:0007669"/>
    <property type="project" value="InterPro"/>
</dbReference>
<dbReference type="AlphaFoldDB" id="A0A1T4T640"/>
<dbReference type="Gene3D" id="1.25.20.10">
    <property type="entry name" value="Bacterial muramidases"/>
    <property type="match status" value="1"/>
</dbReference>
<dbReference type="InterPro" id="IPR008939">
    <property type="entry name" value="Lytic_TGlycosylase_superhlx_U"/>
</dbReference>
<dbReference type="EMBL" id="FUXL01000020">
    <property type="protein sequence ID" value="SKA35965.1"/>
    <property type="molecule type" value="Genomic_DNA"/>
</dbReference>
<keyword evidence="7" id="KW-1185">Reference proteome</keyword>
<evidence type="ECO:0000256" key="4">
    <source>
        <dbReference type="SAM" id="SignalP"/>
    </source>
</evidence>
<dbReference type="OrthoDB" id="9815002at2"/>
<gene>
    <name evidence="6" type="ORF">SAMN05428963_12013</name>
</gene>
<dbReference type="PANTHER" id="PTHR37423">
    <property type="entry name" value="SOLUBLE LYTIC MUREIN TRANSGLYCOSYLASE-RELATED"/>
    <property type="match status" value="1"/>
</dbReference>
<evidence type="ECO:0000256" key="1">
    <source>
        <dbReference type="ARBA" id="ARBA00007734"/>
    </source>
</evidence>
<dbReference type="CDD" id="cd13401">
    <property type="entry name" value="Slt70-like"/>
    <property type="match status" value="1"/>
</dbReference>
<keyword evidence="3 4" id="KW-0732">Signal</keyword>
<comment type="similarity">
    <text evidence="2">Belongs to the virb1 family.</text>
</comment>
<feature type="signal peptide" evidence="4">
    <location>
        <begin position="1"/>
        <end position="25"/>
    </location>
</feature>
<dbReference type="GO" id="GO:0000270">
    <property type="term" value="P:peptidoglycan metabolic process"/>
    <property type="evidence" value="ECO:0007669"/>
    <property type="project" value="InterPro"/>
</dbReference>
<sequence>MSAKALTRLILRAGMLASLATPCVAAEVQLPAAGPIPTARPYGNPPAAQVDPARFGGYAVPANPLIPRPAPAPMARPAQDQTASIASFAAPRSSGISAMAGNLHSGLDALNKEDVVRARSIREGLLPGSLDRHILSWAIALHGGPDVPSYEIASTARELADWPGMKTLRANSERAIYRERPDARTVIAAFANSRPETAEGAMALARAFLEVGQAGKAKALVSRVWREDDLDTSTESAMLQTFGSILTQADHKYRMDRLLYADRVTQAGRVAKLANAESLYSARAAAIRGDKNTPQLLSRASQYWRSDPGFLFAQVEYLRKAGKTEEAARVLQQAPRDAAQLIDPDAWWNERRIVSRDLIDDGDPRTAYRVAASHSAENSSEAAEAEFHAGWYALRFLRDPATASRHFAQIARFSTMPLSLSRAYYWQGRAAEAGGPGNARSLYAQAARFGTTFYGQLAAARLGARPADVVYPSPSDAERRRFASREPVQAIKRLESVDYDSRATLLYRGLADELTNPGELALLSAMAERRGDHYLSLRIGKQASWRGIDAPALAFPVGVIPSDARISAAGKALAYAIARQESEFRADARSPAGALGLLQLLPGTAKTMAQKVGVPYSLARLSSDAGYNATLGSQYLGQQIDDFGGSYILTFIAYNAGPRRAREWVERFGDPRGKSLDEVIDWIERIPFTETRNYVQRVMENYEVYKMRLGAGFDIERDLRFGRAG</sequence>
<dbReference type="RefSeq" id="WP_078710240.1">
    <property type="nucleotide sequence ID" value="NZ_FUXL01000020.1"/>
</dbReference>
<comment type="similarity">
    <text evidence="1">Belongs to the transglycosylase Slt family.</text>
</comment>
<dbReference type="InterPro" id="IPR000189">
    <property type="entry name" value="Transglyc_AS"/>
</dbReference>
<organism evidence="6 7">
    <name type="scientific">Consotaella salsifontis</name>
    <dbReference type="NCBI Taxonomy" id="1365950"/>
    <lineage>
        <taxon>Bacteria</taxon>
        <taxon>Pseudomonadati</taxon>
        <taxon>Pseudomonadota</taxon>
        <taxon>Alphaproteobacteria</taxon>
        <taxon>Hyphomicrobiales</taxon>
        <taxon>Aurantimonadaceae</taxon>
        <taxon>Consotaella</taxon>
    </lineage>
</organism>
<dbReference type="PROSITE" id="PS00922">
    <property type="entry name" value="TRANSGLYCOSYLASE"/>
    <property type="match status" value="1"/>
</dbReference>